<organism evidence="1 2">
    <name type="scientific">Pseudomonas fluorescens</name>
    <dbReference type="NCBI Taxonomy" id="294"/>
    <lineage>
        <taxon>Bacteria</taxon>
        <taxon>Pseudomonadati</taxon>
        <taxon>Pseudomonadota</taxon>
        <taxon>Gammaproteobacteria</taxon>
        <taxon>Pseudomonadales</taxon>
        <taxon>Pseudomonadaceae</taxon>
        <taxon>Pseudomonas</taxon>
    </lineage>
</organism>
<dbReference type="Proteomes" id="UP000063434">
    <property type="component" value="Unassembled WGS sequence"/>
</dbReference>
<dbReference type="PATRIC" id="fig|294.195.peg.620"/>
<evidence type="ECO:0008006" key="3">
    <source>
        <dbReference type="Google" id="ProtNLM"/>
    </source>
</evidence>
<evidence type="ECO:0000313" key="2">
    <source>
        <dbReference type="Proteomes" id="UP000063434"/>
    </source>
</evidence>
<sequence length="284" mass="30742">MLVSSVNTAAFGHARASDAVTSARVLPSANASAPTGASEQLSRLVGELERLLALLSARLKPEVDPPPLPVQVPDKRTVRRDEFLKGTPANTGIKPTDIFKDFYQLAEGNCVTISAIKAAMMRFGHNPYGIYKTIEATDSGYRIVMRDGFKLHITHDELKQAKAGANFGTDRPNDVLVNAQFLYAVSAKRAYLENNDGEANKSFAAAIRSLNDGEYPGQALRRLGLKDFVAPATLQDFLNGAIGTVNSGFHSMAAVGGFLDSYGHKQPLDKRDPNRHAEFGLKLL</sequence>
<accession>A0A109L9Y2</accession>
<gene>
    <name evidence="1" type="ORF">PFL603g_00579</name>
</gene>
<name>A0A109L9Y2_PSEFL</name>
<proteinExistence type="predicted"/>
<dbReference type="EMBL" id="LCYC01000007">
    <property type="protein sequence ID" value="KWV83792.1"/>
    <property type="molecule type" value="Genomic_DNA"/>
</dbReference>
<evidence type="ECO:0000313" key="1">
    <source>
        <dbReference type="EMBL" id="KWV83792.1"/>
    </source>
</evidence>
<reference evidence="1 2" key="1">
    <citation type="submission" date="2015-05" db="EMBL/GenBank/DDBJ databases">
        <title>A genomic and transcriptomic approach to investigate the blue pigment phenotype in Pseudomonas fluorescens.</title>
        <authorList>
            <person name="Andreani N.A."/>
            <person name="Cardazzo B."/>
        </authorList>
    </citation>
    <scope>NUCLEOTIDE SEQUENCE [LARGE SCALE GENOMIC DNA]</scope>
    <source>
        <strain evidence="1 2">Ps_40</strain>
    </source>
</reference>
<dbReference type="RefSeq" id="WP_223816953.1">
    <property type="nucleotide sequence ID" value="NZ_LCYC01000007.1"/>
</dbReference>
<comment type="caution">
    <text evidence="1">The sequence shown here is derived from an EMBL/GenBank/DDBJ whole genome shotgun (WGS) entry which is preliminary data.</text>
</comment>
<dbReference type="AlphaFoldDB" id="A0A109L9Y2"/>
<protein>
    <recommendedName>
        <fullName evidence="3">Type III secretion effector protein</fullName>
    </recommendedName>
</protein>